<gene>
    <name evidence="2" type="ORF">PT974_03816</name>
</gene>
<sequence>MRFSTATSVILSLSGLAMAQLPAIDIIKQIAPGSASCADSTDCRTSQQAAPYIAGSMFEYGIFSVNEMAAVISLMAFESGDFKYKHNVYPGRPGQGTANMQMSNYNLLYAKSIPAISGKVAKYSTTSGLSDADLNSILALVTDDKYNFGSGAWFLTTQCPMSVRTSLQSNADSGFQAYMQCVGASVTPDRLEYFSRAKKAFGIN</sequence>
<dbReference type="Proteomes" id="UP001338125">
    <property type="component" value="Unassembled WGS sequence"/>
</dbReference>
<keyword evidence="3" id="KW-1185">Reference proteome</keyword>
<evidence type="ECO:0000256" key="1">
    <source>
        <dbReference type="SAM" id="SignalP"/>
    </source>
</evidence>
<evidence type="ECO:0000313" key="2">
    <source>
        <dbReference type="EMBL" id="KAK5995412.1"/>
    </source>
</evidence>
<protein>
    <submittedName>
        <fullName evidence="2">Uncharacterized protein</fullName>
    </submittedName>
</protein>
<accession>A0ABR0STD2</accession>
<feature type="chain" id="PRO_5045672322" evidence="1">
    <location>
        <begin position="20"/>
        <end position="204"/>
    </location>
</feature>
<name>A0ABR0STD2_9HYPO</name>
<evidence type="ECO:0000313" key="3">
    <source>
        <dbReference type="Proteomes" id="UP001338125"/>
    </source>
</evidence>
<comment type="caution">
    <text evidence="2">The sequence shown here is derived from an EMBL/GenBank/DDBJ whole genome shotgun (WGS) entry which is preliminary data.</text>
</comment>
<dbReference type="EMBL" id="JAVFKD010000004">
    <property type="protein sequence ID" value="KAK5995412.1"/>
    <property type="molecule type" value="Genomic_DNA"/>
</dbReference>
<proteinExistence type="predicted"/>
<organism evidence="2 3">
    <name type="scientific">Cladobotryum mycophilum</name>
    <dbReference type="NCBI Taxonomy" id="491253"/>
    <lineage>
        <taxon>Eukaryota</taxon>
        <taxon>Fungi</taxon>
        <taxon>Dikarya</taxon>
        <taxon>Ascomycota</taxon>
        <taxon>Pezizomycotina</taxon>
        <taxon>Sordariomycetes</taxon>
        <taxon>Hypocreomycetidae</taxon>
        <taxon>Hypocreales</taxon>
        <taxon>Hypocreaceae</taxon>
        <taxon>Cladobotryum</taxon>
    </lineage>
</organism>
<feature type="signal peptide" evidence="1">
    <location>
        <begin position="1"/>
        <end position="19"/>
    </location>
</feature>
<reference evidence="2 3" key="1">
    <citation type="submission" date="2024-01" db="EMBL/GenBank/DDBJ databases">
        <title>Complete genome of Cladobotryum mycophilum ATHUM6906.</title>
        <authorList>
            <person name="Christinaki A.C."/>
            <person name="Myridakis A.I."/>
            <person name="Kouvelis V.N."/>
        </authorList>
    </citation>
    <scope>NUCLEOTIDE SEQUENCE [LARGE SCALE GENOMIC DNA]</scope>
    <source>
        <strain evidence="2 3">ATHUM6906</strain>
    </source>
</reference>
<keyword evidence="1" id="KW-0732">Signal</keyword>